<evidence type="ECO:0000313" key="3">
    <source>
        <dbReference type="Proteomes" id="UP001160130"/>
    </source>
</evidence>
<reference evidence="2 3" key="1">
    <citation type="submission" date="2023-04" db="EMBL/GenBank/DDBJ databases">
        <title>Forest soil microbial communities from Buena Vista Peninsula, Colon Province, Panama.</title>
        <authorList>
            <person name="Bouskill N."/>
        </authorList>
    </citation>
    <scope>NUCLEOTIDE SEQUENCE [LARGE SCALE GENOMIC DNA]</scope>
    <source>
        <strain evidence="2 3">AC80</strain>
    </source>
</reference>
<keyword evidence="3" id="KW-1185">Reference proteome</keyword>
<name>A0ABT6KXV9_9MYCO</name>
<comment type="caution">
    <text evidence="2">The sequence shown here is derived from an EMBL/GenBank/DDBJ whole genome shotgun (WGS) entry which is preliminary data.</text>
</comment>
<gene>
    <name evidence="2" type="ORF">M2272_002192</name>
</gene>
<dbReference type="EMBL" id="JARXVE010000003">
    <property type="protein sequence ID" value="MDH6195552.1"/>
    <property type="molecule type" value="Genomic_DNA"/>
</dbReference>
<sequence length="203" mass="22670">MVDSRCLASHGDRSKRRSPNTESLKNVRAPKTVKFTIGKQAPRAGKAPGRRGSSLRDLGRTMKLLEVRVMSQSHSSMATSRPPVALASKAIYPMRSVEPAVTHRWGKGYSAPKYPHRCAVESPQCHWHSLPQAATRAWMQDARRANRPLDQRWRTADRQRQRVGDGGPEVQRPNSALSASCRHPMSAVRVVQQPLPIRQGSTR</sequence>
<feature type="compositionally biased region" description="Basic and acidic residues" evidence="1">
    <location>
        <begin position="146"/>
        <end position="163"/>
    </location>
</feature>
<protein>
    <submittedName>
        <fullName evidence="2">Uncharacterized protein</fullName>
    </submittedName>
</protein>
<evidence type="ECO:0000313" key="2">
    <source>
        <dbReference type="EMBL" id="MDH6195552.1"/>
    </source>
</evidence>
<dbReference type="Proteomes" id="UP001160130">
    <property type="component" value="Unassembled WGS sequence"/>
</dbReference>
<evidence type="ECO:0000256" key="1">
    <source>
        <dbReference type="SAM" id="MobiDB-lite"/>
    </source>
</evidence>
<accession>A0ABT6KXV9</accession>
<proteinExistence type="predicted"/>
<feature type="region of interest" description="Disordered" evidence="1">
    <location>
        <begin position="146"/>
        <end position="183"/>
    </location>
</feature>
<organism evidence="2 3">
    <name type="scientific">Mycolicibacterium frederiksbergense</name>
    <dbReference type="NCBI Taxonomy" id="117567"/>
    <lineage>
        <taxon>Bacteria</taxon>
        <taxon>Bacillati</taxon>
        <taxon>Actinomycetota</taxon>
        <taxon>Actinomycetes</taxon>
        <taxon>Mycobacteriales</taxon>
        <taxon>Mycobacteriaceae</taxon>
        <taxon>Mycolicibacterium</taxon>
    </lineage>
</organism>
<feature type="region of interest" description="Disordered" evidence="1">
    <location>
        <begin position="1"/>
        <end position="31"/>
    </location>
</feature>